<feature type="non-terminal residue" evidence="2">
    <location>
        <position position="1"/>
    </location>
</feature>
<feature type="compositionally biased region" description="Basic residues" evidence="1">
    <location>
        <begin position="1"/>
        <end position="15"/>
    </location>
</feature>
<protein>
    <submittedName>
        <fullName evidence="2">Uncharacterized protein</fullName>
    </submittedName>
</protein>
<dbReference type="AlphaFoldDB" id="A0A6J4UY94"/>
<feature type="non-terminal residue" evidence="2">
    <location>
        <position position="128"/>
    </location>
</feature>
<organism evidence="2">
    <name type="scientific">uncultured Truepera sp</name>
    <dbReference type="NCBI Taxonomy" id="543023"/>
    <lineage>
        <taxon>Bacteria</taxon>
        <taxon>Thermotogati</taxon>
        <taxon>Deinococcota</taxon>
        <taxon>Deinococci</taxon>
        <taxon>Trueperales</taxon>
        <taxon>Trueperaceae</taxon>
        <taxon>Truepera</taxon>
        <taxon>environmental samples</taxon>
    </lineage>
</organism>
<evidence type="ECO:0000313" key="2">
    <source>
        <dbReference type="EMBL" id="CAA9562706.1"/>
    </source>
</evidence>
<accession>A0A6J4UY94</accession>
<feature type="region of interest" description="Disordered" evidence="1">
    <location>
        <begin position="1"/>
        <end position="48"/>
    </location>
</feature>
<reference evidence="2" key="1">
    <citation type="submission" date="2020-02" db="EMBL/GenBank/DDBJ databases">
        <authorList>
            <person name="Meier V. D."/>
        </authorList>
    </citation>
    <scope>NUCLEOTIDE SEQUENCE</scope>
    <source>
        <strain evidence="2">AVDCRST_MAG86</strain>
    </source>
</reference>
<feature type="compositionally biased region" description="Basic and acidic residues" evidence="1">
    <location>
        <begin position="84"/>
        <end position="93"/>
    </location>
</feature>
<feature type="region of interest" description="Disordered" evidence="1">
    <location>
        <begin position="64"/>
        <end position="97"/>
    </location>
</feature>
<sequence length="128" mass="14084">PPKHRPVAAGRRRARAPPGAPGSRRIPGRGRLAGFHQHRGRARQPVAPALPLVQAPAARGRFAEHHLPRRDTPHVLLLGPAAGRKREDREPRDGAQLGRVHAFEVRVVHTELRRHGDRDGRGFGTGEL</sequence>
<gene>
    <name evidence="2" type="ORF">AVDCRST_MAG86-770</name>
</gene>
<proteinExistence type="predicted"/>
<name>A0A6J4UY94_9DEIN</name>
<evidence type="ECO:0000256" key="1">
    <source>
        <dbReference type="SAM" id="MobiDB-lite"/>
    </source>
</evidence>
<feature type="compositionally biased region" description="Basic and acidic residues" evidence="1">
    <location>
        <begin position="64"/>
        <end position="73"/>
    </location>
</feature>
<dbReference type="EMBL" id="CADCWP010000053">
    <property type="protein sequence ID" value="CAA9562706.1"/>
    <property type="molecule type" value="Genomic_DNA"/>
</dbReference>